<organism evidence="9 10">
    <name type="scientific">Kribbella rubisoli</name>
    <dbReference type="NCBI Taxonomy" id="3075929"/>
    <lineage>
        <taxon>Bacteria</taxon>
        <taxon>Bacillati</taxon>
        <taxon>Actinomycetota</taxon>
        <taxon>Actinomycetes</taxon>
        <taxon>Propionibacteriales</taxon>
        <taxon>Kribbellaceae</taxon>
        <taxon>Kribbella</taxon>
    </lineage>
</organism>
<feature type="transmembrane region" description="Helical" evidence="7">
    <location>
        <begin position="182"/>
        <end position="201"/>
    </location>
</feature>
<dbReference type="Pfam" id="PF19300">
    <property type="entry name" value="BPD_transp_1_N"/>
    <property type="match status" value="1"/>
</dbReference>
<evidence type="ECO:0000256" key="4">
    <source>
        <dbReference type="ARBA" id="ARBA00022692"/>
    </source>
</evidence>
<comment type="similarity">
    <text evidence="7">Belongs to the binding-protein-dependent transport system permease family.</text>
</comment>
<dbReference type="GO" id="GO:0055085">
    <property type="term" value="P:transmembrane transport"/>
    <property type="evidence" value="ECO:0007669"/>
    <property type="project" value="InterPro"/>
</dbReference>
<dbReference type="InterPro" id="IPR000515">
    <property type="entry name" value="MetI-like"/>
</dbReference>
<evidence type="ECO:0000256" key="5">
    <source>
        <dbReference type="ARBA" id="ARBA00022989"/>
    </source>
</evidence>
<evidence type="ECO:0000259" key="8">
    <source>
        <dbReference type="PROSITE" id="PS50928"/>
    </source>
</evidence>
<keyword evidence="5 7" id="KW-1133">Transmembrane helix</keyword>
<dbReference type="InterPro" id="IPR035906">
    <property type="entry name" value="MetI-like_sf"/>
</dbReference>
<dbReference type="Gene3D" id="1.10.3720.10">
    <property type="entry name" value="MetI-like"/>
    <property type="match status" value="1"/>
</dbReference>
<protein>
    <submittedName>
        <fullName evidence="9">Peptide/nickel transport system permease protein</fullName>
    </submittedName>
</protein>
<feature type="domain" description="ABC transmembrane type-1" evidence="8">
    <location>
        <begin position="95"/>
        <end position="305"/>
    </location>
</feature>
<dbReference type="PANTHER" id="PTHR43163:SF6">
    <property type="entry name" value="DIPEPTIDE TRANSPORT SYSTEM PERMEASE PROTEIN DPPB-RELATED"/>
    <property type="match status" value="1"/>
</dbReference>
<feature type="transmembrane region" description="Helical" evidence="7">
    <location>
        <begin position="90"/>
        <end position="119"/>
    </location>
</feature>
<feature type="transmembrane region" description="Helical" evidence="7">
    <location>
        <begin position="12"/>
        <end position="30"/>
    </location>
</feature>
<feature type="transmembrane region" description="Helical" evidence="7">
    <location>
        <begin position="131"/>
        <end position="156"/>
    </location>
</feature>
<name>A0A4Q7X0S6_9ACTN</name>
<accession>A0A4Q7X0S6</accession>
<dbReference type="Proteomes" id="UP000292027">
    <property type="component" value="Unassembled WGS sequence"/>
</dbReference>
<reference evidence="9 10" key="1">
    <citation type="journal article" date="2015" name="Stand. Genomic Sci.">
        <title>Genomic Encyclopedia of Bacterial and Archaeal Type Strains, Phase III: the genomes of soil and plant-associated and newly described type strains.</title>
        <authorList>
            <person name="Whitman W.B."/>
            <person name="Woyke T."/>
            <person name="Klenk H.P."/>
            <person name="Zhou Y."/>
            <person name="Lilburn T.G."/>
            <person name="Beck B.J."/>
            <person name="De Vos P."/>
            <person name="Vandamme P."/>
            <person name="Eisen J.A."/>
            <person name="Garrity G."/>
            <person name="Hugenholtz P."/>
            <person name="Kyrpides N.C."/>
        </authorList>
    </citation>
    <scope>NUCLEOTIDE SEQUENCE [LARGE SCALE GENOMIC DNA]</scope>
    <source>
        <strain evidence="9 10">VKM Ac-2540</strain>
    </source>
</reference>
<keyword evidence="3" id="KW-1003">Cell membrane</keyword>
<evidence type="ECO:0000313" key="10">
    <source>
        <dbReference type="Proteomes" id="UP000292027"/>
    </source>
</evidence>
<keyword evidence="2 7" id="KW-0813">Transport</keyword>
<dbReference type="AlphaFoldDB" id="A0A4Q7X0S6"/>
<dbReference type="PROSITE" id="PS50928">
    <property type="entry name" value="ABC_TM1"/>
    <property type="match status" value="1"/>
</dbReference>
<dbReference type="GO" id="GO:0005886">
    <property type="term" value="C:plasma membrane"/>
    <property type="evidence" value="ECO:0007669"/>
    <property type="project" value="UniProtKB-SubCell"/>
</dbReference>
<dbReference type="Pfam" id="PF00528">
    <property type="entry name" value="BPD_transp_1"/>
    <property type="match status" value="1"/>
</dbReference>
<evidence type="ECO:0000256" key="6">
    <source>
        <dbReference type="ARBA" id="ARBA00023136"/>
    </source>
</evidence>
<dbReference type="RefSeq" id="WP_130445019.1">
    <property type="nucleotide sequence ID" value="NZ_SHKR01000012.1"/>
</dbReference>
<gene>
    <name evidence="9" type="ORF">EV645_3619</name>
</gene>
<comment type="caution">
    <text evidence="9">The sequence shown here is derived from an EMBL/GenBank/DDBJ whole genome shotgun (WGS) entry which is preliminary data.</text>
</comment>
<keyword evidence="10" id="KW-1185">Reference proteome</keyword>
<dbReference type="SUPFAM" id="SSF161098">
    <property type="entry name" value="MetI-like"/>
    <property type="match status" value="1"/>
</dbReference>
<feature type="transmembrane region" description="Helical" evidence="7">
    <location>
        <begin position="286"/>
        <end position="312"/>
    </location>
</feature>
<dbReference type="EMBL" id="SHKR01000012">
    <property type="protein sequence ID" value="RZU16073.1"/>
    <property type="molecule type" value="Genomic_DNA"/>
</dbReference>
<evidence type="ECO:0000256" key="7">
    <source>
        <dbReference type="RuleBase" id="RU363032"/>
    </source>
</evidence>
<dbReference type="PANTHER" id="PTHR43163">
    <property type="entry name" value="DIPEPTIDE TRANSPORT SYSTEM PERMEASE PROTEIN DPPB-RELATED"/>
    <property type="match status" value="1"/>
</dbReference>
<comment type="subcellular location">
    <subcellularLocation>
        <location evidence="1 7">Cell membrane</location>
        <topology evidence="1 7">Multi-pass membrane protein</topology>
    </subcellularLocation>
</comment>
<dbReference type="OrthoDB" id="147688at2"/>
<evidence type="ECO:0000313" key="9">
    <source>
        <dbReference type="EMBL" id="RZU16073.1"/>
    </source>
</evidence>
<keyword evidence="4 7" id="KW-0812">Transmembrane</keyword>
<keyword evidence="6 7" id="KW-0472">Membrane</keyword>
<dbReference type="InterPro" id="IPR045621">
    <property type="entry name" value="BPD_transp_1_N"/>
</dbReference>
<evidence type="ECO:0000256" key="3">
    <source>
        <dbReference type="ARBA" id="ARBA00022475"/>
    </source>
</evidence>
<proteinExistence type="inferred from homology"/>
<dbReference type="CDD" id="cd06261">
    <property type="entry name" value="TM_PBP2"/>
    <property type="match status" value="1"/>
</dbReference>
<evidence type="ECO:0000256" key="1">
    <source>
        <dbReference type="ARBA" id="ARBA00004651"/>
    </source>
</evidence>
<evidence type="ECO:0000256" key="2">
    <source>
        <dbReference type="ARBA" id="ARBA00022448"/>
    </source>
</evidence>
<sequence length="319" mass="34595">MAMFLIRRIGHGILVLWLISVAVFGLFFVAPSNVAQTLAGRQATPETIALIKHRLGLDLPVWKQYLHFLGNALKGNLGYDYYHQVAVTKIIAQALPITVSLALGAAVLWLLLGVFNGVISATHPRSLADRGLTLFSLFFYSFPSFLLGLLLLYFLYFRLTLAGFNWFPAGGYSPIAGGIGPWVQHLVLPWIALALLLAATYTRLTRGSMLDVLGEDYIRTARSKGIRESRVVVVHGLRSALTPVITQFGIDLGQLIGGVVVTETVFSLPGLGQTAVVAINQQDLPVIIGIVLFASAAVVVANILVDIGYAVLDPRVRLH</sequence>